<name>A0A6N7R186_9GAMM</name>
<dbReference type="PANTHER" id="PTHR34137:SF1">
    <property type="entry name" value="EXODEOXYRIBONUCLEASE 7 SMALL SUBUNIT"/>
    <property type="match status" value="1"/>
</dbReference>
<keyword evidence="3 6" id="KW-0540">Nuclease</keyword>
<dbReference type="EC" id="3.1.11.6" evidence="6"/>
<gene>
    <name evidence="6" type="primary">xseB</name>
    <name evidence="7" type="ORF">GH984_08450</name>
</gene>
<dbReference type="GO" id="GO:0008855">
    <property type="term" value="F:exodeoxyribonuclease VII activity"/>
    <property type="evidence" value="ECO:0007669"/>
    <property type="project" value="UniProtKB-UniRule"/>
</dbReference>
<dbReference type="Proteomes" id="UP000433788">
    <property type="component" value="Unassembled WGS sequence"/>
</dbReference>
<comment type="caution">
    <text evidence="7">The sequence shown here is derived from an EMBL/GenBank/DDBJ whole genome shotgun (WGS) entry which is preliminary data.</text>
</comment>
<comment type="similarity">
    <text evidence="1 6">Belongs to the XseB family.</text>
</comment>
<sequence>MNETTEQKDIDFEAALKALEGLVEQMERGELTLEQSLQCFEQGVALTRESQQALTAAEQRVEILLEKNAQAEPVPFAQADNAADTD</sequence>
<dbReference type="InterPro" id="IPR003761">
    <property type="entry name" value="Exonuc_VII_S"/>
</dbReference>
<evidence type="ECO:0000256" key="6">
    <source>
        <dbReference type="HAMAP-Rule" id="MF_00337"/>
    </source>
</evidence>
<comment type="function">
    <text evidence="6">Bidirectionally degrades single-stranded DNA into large acid-insoluble oligonucleotides, which are then degraded further into small acid-soluble oligonucleotides.</text>
</comment>
<evidence type="ECO:0000256" key="3">
    <source>
        <dbReference type="ARBA" id="ARBA00022722"/>
    </source>
</evidence>
<comment type="subunit">
    <text evidence="6">Heterooligomer composed of large and small subunits.</text>
</comment>
<dbReference type="Gene3D" id="1.10.287.1040">
    <property type="entry name" value="Exonuclease VII, small subunit"/>
    <property type="match status" value="1"/>
</dbReference>
<dbReference type="HAMAP" id="MF_00337">
    <property type="entry name" value="Exonuc_7_S"/>
    <property type="match status" value="1"/>
</dbReference>
<proteinExistence type="inferred from homology"/>
<dbReference type="SUPFAM" id="SSF116842">
    <property type="entry name" value="XseB-like"/>
    <property type="match status" value="1"/>
</dbReference>
<dbReference type="NCBIfam" id="TIGR01280">
    <property type="entry name" value="xseB"/>
    <property type="match status" value="1"/>
</dbReference>
<dbReference type="InterPro" id="IPR037004">
    <property type="entry name" value="Exonuc_VII_ssu_sf"/>
</dbReference>
<dbReference type="AlphaFoldDB" id="A0A6N7R186"/>
<dbReference type="GO" id="GO:0006308">
    <property type="term" value="P:DNA catabolic process"/>
    <property type="evidence" value="ECO:0007669"/>
    <property type="project" value="UniProtKB-UniRule"/>
</dbReference>
<evidence type="ECO:0000256" key="4">
    <source>
        <dbReference type="ARBA" id="ARBA00022801"/>
    </source>
</evidence>
<dbReference type="RefSeq" id="WP_153719767.1">
    <property type="nucleotide sequence ID" value="NZ_WJPP01000004.1"/>
</dbReference>
<dbReference type="PANTHER" id="PTHR34137">
    <property type="entry name" value="EXODEOXYRIBONUCLEASE 7 SMALL SUBUNIT"/>
    <property type="match status" value="1"/>
</dbReference>
<evidence type="ECO:0000313" key="7">
    <source>
        <dbReference type="EMBL" id="MRH78734.1"/>
    </source>
</evidence>
<dbReference type="GO" id="GO:0005829">
    <property type="term" value="C:cytosol"/>
    <property type="evidence" value="ECO:0007669"/>
    <property type="project" value="TreeGrafter"/>
</dbReference>
<dbReference type="EMBL" id="WJPP01000004">
    <property type="protein sequence ID" value="MRH78734.1"/>
    <property type="molecule type" value="Genomic_DNA"/>
</dbReference>
<evidence type="ECO:0000256" key="1">
    <source>
        <dbReference type="ARBA" id="ARBA00009998"/>
    </source>
</evidence>
<dbReference type="PIRSF" id="PIRSF006488">
    <property type="entry name" value="Exonuc_VII_S"/>
    <property type="match status" value="1"/>
</dbReference>
<comment type="subcellular location">
    <subcellularLocation>
        <location evidence="6">Cytoplasm</location>
    </subcellularLocation>
</comment>
<keyword evidence="8" id="KW-1185">Reference proteome</keyword>
<keyword evidence="5 6" id="KW-0269">Exonuclease</keyword>
<dbReference type="GO" id="GO:0009318">
    <property type="term" value="C:exodeoxyribonuclease VII complex"/>
    <property type="evidence" value="ECO:0007669"/>
    <property type="project" value="UniProtKB-UniRule"/>
</dbReference>
<comment type="catalytic activity">
    <reaction evidence="6">
        <text>Exonucleolytic cleavage in either 5'- to 3'- or 3'- to 5'-direction to yield nucleoside 5'-phosphates.</text>
        <dbReference type="EC" id="3.1.11.6"/>
    </reaction>
</comment>
<evidence type="ECO:0000313" key="8">
    <source>
        <dbReference type="Proteomes" id="UP000433788"/>
    </source>
</evidence>
<dbReference type="Pfam" id="PF02609">
    <property type="entry name" value="Exonuc_VII_S"/>
    <property type="match status" value="1"/>
</dbReference>
<evidence type="ECO:0000256" key="5">
    <source>
        <dbReference type="ARBA" id="ARBA00022839"/>
    </source>
</evidence>
<evidence type="ECO:0000256" key="2">
    <source>
        <dbReference type="ARBA" id="ARBA00022490"/>
    </source>
</evidence>
<protein>
    <recommendedName>
        <fullName evidence="6">Exodeoxyribonuclease 7 small subunit</fullName>
        <ecNumber evidence="6">3.1.11.6</ecNumber>
    </recommendedName>
    <alternativeName>
        <fullName evidence="6">Exodeoxyribonuclease VII small subunit</fullName>
        <shortName evidence="6">Exonuclease VII small subunit</shortName>
    </alternativeName>
</protein>
<keyword evidence="4 6" id="KW-0378">Hydrolase</keyword>
<dbReference type="NCBIfam" id="NF002140">
    <property type="entry name" value="PRK00977.1-4"/>
    <property type="match status" value="1"/>
</dbReference>
<accession>A0A6N7R186</accession>
<organism evidence="7 8">
    <name type="scientific">Spiribacter salilacus</name>
    <dbReference type="NCBI Taxonomy" id="2664894"/>
    <lineage>
        <taxon>Bacteria</taxon>
        <taxon>Pseudomonadati</taxon>
        <taxon>Pseudomonadota</taxon>
        <taxon>Gammaproteobacteria</taxon>
        <taxon>Chromatiales</taxon>
        <taxon>Ectothiorhodospiraceae</taxon>
        <taxon>Spiribacter</taxon>
    </lineage>
</organism>
<reference evidence="7 8" key="1">
    <citation type="submission" date="2019-11" db="EMBL/GenBank/DDBJ databases">
        <authorList>
            <person name="Zhang X.Y."/>
        </authorList>
    </citation>
    <scope>NUCLEOTIDE SEQUENCE [LARGE SCALE GENOMIC DNA]</scope>
    <source>
        <strain evidence="7 8">C176</strain>
    </source>
</reference>
<keyword evidence="2 6" id="KW-0963">Cytoplasm</keyword>